<dbReference type="AlphaFoldDB" id="A0A1D2N1L1"/>
<evidence type="ECO:0000313" key="3">
    <source>
        <dbReference type="Proteomes" id="UP000094527"/>
    </source>
</evidence>
<feature type="compositionally biased region" description="Polar residues" evidence="1">
    <location>
        <begin position="249"/>
        <end position="259"/>
    </location>
</feature>
<proteinExistence type="predicted"/>
<feature type="compositionally biased region" description="Acidic residues" evidence="1">
    <location>
        <begin position="266"/>
        <end position="275"/>
    </location>
</feature>
<dbReference type="EMBL" id="LJIJ01000296">
    <property type="protein sequence ID" value="ODM99162.1"/>
    <property type="molecule type" value="Genomic_DNA"/>
</dbReference>
<feature type="compositionally biased region" description="Basic residues" evidence="1">
    <location>
        <begin position="194"/>
        <end position="208"/>
    </location>
</feature>
<organism evidence="2 3">
    <name type="scientific">Orchesella cincta</name>
    <name type="common">Springtail</name>
    <name type="synonym">Podura cincta</name>
    <dbReference type="NCBI Taxonomy" id="48709"/>
    <lineage>
        <taxon>Eukaryota</taxon>
        <taxon>Metazoa</taxon>
        <taxon>Ecdysozoa</taxon>
        <taxon>Arthropoda</taxon>
        <taxon>Hexapoda</taxon>
        <taxon>Collembola</taxon>
        <taxon>Entomobryomorpha</taxon>
        <taxon>Entomobryoidea</taxon>
        <taxon>Orchesellidae</taxon>
        <taxon>Orchesellinae</taxon>
        <taxon>Orchesella</taxon>
    </lineage>
</organism>
<evidence type="ECO:0000313" key="2">
    <source>
        <dbReference type="EMBL" id="ODM99162.1"/>
    </source>
</evidence>
<feature type="compositionally biased region" description="Low complexity" evidence="1">
    <location>
        <begin position="151"/>
        <end position="162"/>
    </location>
</feature>
<protein>
    <submittedName>
        <fullName evidence="2">Coilin</fullName>
    </submittedName>
</protein>
<accession>A0A1D2N1L1</accession>
<feature type="compositionally biased region" description="Basic and acidic residues" evidence="1">
    <location>
        <begin position="276"/>
        <end position="303"/>
    </location>
</feature>
<reference evidence="2 3" key="1">
    <citation type="journal article" date="2016" name="Genome Biol. Evol.">
        <title>Gene Family Evolution Reflects Adaptation to Soil Environmental Stressors in the Genome of the Collembolan Orchesella cincta.</title>
        <authorList>
            <person name="Faddeeva-Vakhrusheva A."/>
            <person name="Derks M.F."/>
            <person name="Anvar S.Y."/>
            <person name="Agamennone V."/>
            <person name="Suring W."/>
            <person name="Smit S."/>
            <person name="van Straalen N.M."/>
            <person name="Roelofs D."/>
        </authorList>
    </citation>
    <scope>NUCLEOTIDE SEQUENCE [LARGE SCALE GENOMIC DNA]</scope>
    <source>
        <tissue evidence="2">Mixed pool</tissue>
    </source>
</reference>
<keyword evidence="3" id="KW-1185">Reference proteome</keyword>
<gene>
    <name evidence="2" type="ORF">Ocin01_07534</name>
</gene>
<comment type="caution">
    <text evidence="2">The sequence shown here is derived from an EMBL/GenBank/DDBJ whole genome shotgun (WGS) entry which is preliminary data.</text>
</comment>
<dbReference type="Proteomes" id="UP000094527">
    <property type="component" value="Unassembled WGS sequence"/>
</dbReference>
<sequence>MAVVGDSPDVQNGRLIGLKLEVSPEIIPRDTSVGTKIFMLLPGEAKSVRDVKRYIGNYVIKTPAPFHIYMGEYRIRDEEDAQIFSLITEPCRLMPVPIPRPALSSTPKPKSATVASDGGSGGKRVTFFDGDISASPVRRPGENGVDVLDDSQSSAQTQSMQSQIHFFTPSPSLMAQKTRQLEGAVEDEDSSTERKRRRRRKHRSRKSTSRSITDVVEDGMPISVGVDNSHSSLKRKTPVDSETAAASMDSVNGNNTTNEKLGILNEETESEDETKEGDTETETRAKEFLSPKVVERKNSEPLRKSKRQKLSDSAFASSESFLSPVSSAFSDDSDLRVGKVRQDTPIVPRVVKNPRVFESARKILHSFSDTNSIEPLSSTDNKYEDVKAEMVVAENNGDSVDSSKVAPLKPKDEEYYKALLNIENVGEVEVGDKIAFKVLELDERYNPSVSAYKEAVVTEKIGSQLTIDYLKNEKVIRTGIYDLPTGDERGNKILELGKEQQGTI</sequence>
<name>A0A1D2N1L1_ORCCI</name>
<feature type="region of interest" description="Disordered" evidence="1">
    <location>
        <begin position="100"/>
        <end position="162"/>
    </location>
</feature>
<dbReference type="OrthoDB" id="74813at2759"/>
<feature type="region of interest" description="Disordered" evidence="1">
    <location>
        <begin position="177"/>
        <end position="319"/>
    </location>
</feature>
<evidence type="ECO:0000256" key="1">
    <source>
        <dbReference type="SAM" id="MobiDB-lite"/>
    </source>
</evidence>